<reference evidence="1 2" key="1">
    <citation type="submission" date="2016-07" db="EMBL/GenBank/DDBJ databases">
        <title>Draft genome sequence of Prauserella sp. YIM 121212, isolated from alkaline soil.</title>
        <authorList>
            <person name="Ruckert C."/>
            <person name="Albersmeier A."/>
            <person name="Jiang C.-L."/>
            <person name="Jiang Y."/>
            <person name="Kalinowski J."/>
            <person name="Schneider O."/>
            <person name="Winkler A."/>
            <person name="Zotchev S.B."/>
        </authorList>
    </citation>
    <scope>NUCLEOTIDE SEQUENCE [LARGE SCALE GENOMIC DNA]</scope>
    <source>
        <strain evidence="1 2">YIM 121212</strain>
    </source>
</reference>
<gene>
    <name evidence="1" type="ORF">BA062_16070</name>
</gene>
<proteinExistence type="predicted"/>
<dbReference type="EMBL" id="MASU01000006">
    <property type="protein sequence ID" value="PXY33761.1"/>
    <property type="molecule type" value="Genomic_DNA"/>
</dbReference>
<evidence type="ECO:0000313" key="1">
    <source>
        <dbReference type="EMBL" id="PXY33761.1"/>
    </source>
</evidence>
<comment type="caution">
    <text evidence="1">The sequence shown here is derived from an EMBL/GenBank/DDBJ whole genome shotgun (WGS) entry which is preliminary data.</text>
</comment>
<dbReference type="Proteomes" id="UP000247892">
    <property type="component" value="Unassembled WGS sequence"/>
</dbReference>
<protein>
    <submittedName>
        <fullName evidence="1">Uncharacterized protein</fullName>
    </submittedName>
</protein>
<accession>A0A318LJR7</accession>
<name>A0A318LJR7_9PSEU</name>
<sequence>MTGMGESVALSTVQRLARAEQLRRDGVLVSDWEALSAFERATYPAMVAAMERAGVPTDGRPPVWAWSGVPTPLDITSLLDPEHQLSAGYALIEFAAPDGLVFLSDYGSWNDYLAAWFDDPEAVWAPGQPAEFTRLPQACVPYLRGEWVRTVRPLPTSGWEDV</sequence>
<keyword evidence="2" id="KW-1185">Reference proteome</keyword>
<dbReference type="AlphaFoldDB" id="A0A318LJR7"/>
<evidence type="ECO:0000313" key="2">
    <source>
        <dbReference type="Proteomes" id="UP000247892"/>
    </source>
</evidence>
<organism evidence="1 2">
    <name type="scientific">Prauserella flavalba</name>
    <dbReference type="NCBI Taxonomy" id="1477506"/>
    <lineage>
        <taxon>Bacteria</taxon>
        <taxon>Bacillati</taxon>
        <taxon>Actinomycetota</taxon>
        <taxon>Actinomycetes</taxon>
        <taxon>Pseudonocardiales</taxon>
        <taxon>Pseudonocardiaceae</taxon>
        <taxon>Prauserella</taxon>
    </lineage>
</organism>